<accession>A0A4Y2TIS0</accession>
<evidence type="ECO:0000313" key="3">
    <source>
        <dbReference type="Proteomes" id="UP000499080"/>
    </source>
</evidence>
<dbReference type="AlphaFoldDB" id="A0A4Y2TIS0"/>
<dbReference type="Gene3D" id="3.60.10.10">
    <property type="entry name" value="Endonuclease/exonuclease/phosphatase"/>
    <property type="match status" value="1"/>
</dbReference>
<dbReference type="InterPro" id="IPR005135">
    <property type="entry name" value="Endo/exonuclease/phosphatase"/>
</dbReference>
<feature type="domain" description="Endonuclease/exonuclease/phosphatase" evidence="1">
    <location>
        <begin position="7"/>
        <end position="92"/>
    </location>
</feature>
<dbReference type="PANTHER" id="PTHR33273:SF4">
    <property type="entry name" value="ENDONUCLEASE_EXONUCLEASE_PHOSPHATASE DOMAIN-CONTAINING PROTEIN"/>
    <property type="match status" value="1"/>
</dbReference>
<dbReference type="OrthoDB" id="6772810at2759"/>
<reference evidence="2 3" key="1">
    <citation type="journal article" date="2019" name="Sci. Rep.">
        <title>Orb-weaving spider Araneus ventricosus genome elucidates the spidroin gene catalogue.</title>
        <authorList>
            <person name="Kono N."/>
            <person name="Nakamura H."/>
            <person name="Ohtoshi R."/>
            <person name="Moran D.A.P."/>
            <person name="Shinohara A."/>
            <person name="Yoshida Y."/>
            <person name="Fujiwara M."/>
            <person name="Mori M."/>
            <person name="Tomita M."/>
            <person name="Arakawa K."/>
        </authorList>
    </citation>
    <scope>NUCLEOTIDE SEQUENCE [LARGE SCALE GENOMIC DNA]</scope>
</reference>
<dbReference type="GO" id="GO:0003824">
    <property type="term" value="F:catalytic activity"/>
    <property type="evidence" value="ECO:0007669"/>
    <property type="project" value="InterPro"/>
</dbReference>
<dbReference type="PANTHER" id="PTHR33273">
    <property type="entry name" value="DOMAIN-CONTAINING PROTEIN, PUTATIVE-RELATED"/>
    <property type="match status" value="1"/>
</dbReference>
<sequence>MLQLPEPFVILGDLNGHSQIWGSGDTNSRGRQIERLLHDHNLCLLNTDEITDFHTPTRTFHSIDLGICSPSLLPFFSLQTDPDLHNSDHFLVILTDNRHLHLHTVFSRFKYDLANWIKFTSQHALQKPWFVTTL</sequence>
<dbReference type="InterPro" id="IPR036691">
    <property type="entry name" value="Endo/exonu/phosph_ase_sf"/>
</dbReference>
<proteinExistence type="predicted"/>
<dbReference type="Proteomes" id="UP000499080">
    <property type="component" value="Unassembled WGS sequence"/>
</dbReference>
<protein>
    <recommendedName>
        <fullName evidence="1">Endonuclease/exonuclease/phosphatase domain-containing protein</fullName>
    </recommendedName>
</protein>
<evidence type="ECO:0000313" key="2">
    <source>
        <dbReference type="EMBL" id="GBN99643.1"/>
    </source>
</evidence>
<organism evidence="2 3">
    <name type="scientific">Araneus ventricosus</name>
    <name type="common">Orbweaver spider</name>
    <name type="synonym">Epeira ventricosa</name>
    <dbReference type="NCBI Taxonomy" id="182803"/>
    <lineage>
        <taxon>Eukaryota</taxon>
        <taxon>Metazoa</taxon>
        <taxon>Ecdysozoa</taxon>
        <taxon>Arthropoda</taxon>
        <taxon>Chelicerata</taxon>
        <taxon>Arachnida</taxon>
        <taxon>Araneae</taxon>
        <taxon>Araneomorphae</taxon>
        <taxon>Entelegynae</taxon>
        <taxon>Araneoidea</taxon>
        <taxon>Araneidae</taxon>
        <taxon>Araneus</taxon>
    </lineage>
</organism>
<keyword evidence="3" id="KW-1185">Reference proteome</keyword>
<dbReference type="EMBL" id="BGPR01028464">
    <property type="protein sequence ID" value="GBN99643.1"/>
    <property type="molecule type" value="Genomic_DNA"/>
</dbReference>
<dbReference type="Pfam" id="PF14529">
    <property type="entry name" value="Exo_endo_phos_2"/>
    <property type="match status" value="1"/>
</dbReference>
<gene>
    <name evidence="2" type="ORF">AVEN_179947_1</name>
</gene>
<comment type="caution">
    <text evidence="2">The sequence shown here is derived from an EMBL/GenBank/DDBJ whole genome shotgun (WGS) entry which is preliminary data.</text>
</comment>
<name>A0A4Y2TIS0_ARAVE</name>
<dbReference type="SUPFAM" id="SSF56219">
    <property type="entry name" value="DNase I-like"/>
    <property type="match status" value="1"/>
</dbReference>
<evidence type="ECO:0000259" key="1">
    <source>
        <dbReference type="Pfam" id="PF14529"/>
    </source>
</evidence>